<dbReference type="AlphaFoldDB" id="A0A1I4TRD5"/>
<dbReference type="PANTHER" id="PTHR30217">
    <property type="entry name" value="PEPTIDASE U32 FAMILY"/>
    <property type="match status" value="1"/>
</dbReference>
<keyword evidence="3" id="KW-1185">Reference proteome</keyword>
<proteinExistence type="predicted"/>
<organism evidence="2 3">
    <name type="scientific">Thermodesulforhabdus norvegica</name>
    <dbReference type="NCBI Taxonomy" id="39841"/>
    <lineage>
        <taxon>Bacteria</taxon>
        <taxon>Pseudomonadati</taxon>
        <taxon>Thermodesulfobacteriota</taxon>
        <taxon>Syntrophobacteria</taxon>
        <taxon>Syntrophobacterales</taxon>
        <taxon>Thermodesulforhabdaceae</taxon>
        <taxon>Thermodesulforhabdus</taxon>
    </lineage>
</organism>
<sequence>MWTGNRGPEKGKRLPELLAPAGSVEAFVAAVDAGADAVYIGLKGFNARASAKNFSLRECADLVEWGHKQGIAVYVAVNSLMDTGMSEELLRLAEDLISIAPDAIIVQDLGALFLLRKLARQARIHLSTLSGIHTLSGVKVAADLGVSRVVLARELPLEKVLSIVREAPIEIEVFVHGALCFSFSGFCLMSSFRGGRSGLMGQCAQPCRLSYRQGKREGFFLSCNDFSGIGFVPVLKKSGVAALKVEGRMKSAEYVSRVVKAYRLVLDARDAEEERERLQEAERMLGEVPSRKLTAGFWGDSPSKSVLSPGGFTTSGILVGTVIPGKKKNVSGLWLSVRKPFAVNDLLRPVTGIGREEPIQHVREIYSTSGDFIDQASPGEKVFLPGLRTFPVGTKLFKIGSRPADSRKLWNRIRSQISGLRQNAGRSGLKADLDQSIRDFRSSMKKHSETLVLKVGSVKDLPAAFHSPAQWVSLNADIHNLEVLARTRMGRNQKDRLVLSLPSPVVREEELYRAVRWFVDRGFRLWEVNNLAHFSFFEEFRDSCTLIGGPRLNVRNRYAMALLAEHGCSWVTLSPEITMSELEGLVKYPLPAVPVILVYHRLPLMVSALRPDLMEEKPFVSSDGDRYICKGSSGLTYIYGEVPVGWFSEIPGLLALGYRVFEIDLSDGLSRRKGEFERVLEAYNRREDGKSWKKFNLNLNRGEGHAGMRNTRIQSSG</sequence>
<evidence type="ECO:0000313" key="3">
    <source>
        <dbReference type="Proteomes" id="UP000199611"/>
    </source>
</evidence>
<dbReference type="GO" id="GO:0006508">
    <property type="term" value="P:proteolysis"/>
    <property type="evidence" value="ECO:0007669"/>
    <property type="project" value="UniProtKB-KW"/>
</dbReference>
<dbReference type="RefSeq" id="WP_093394649.1">
    <property type="nucleotide sequence ID" value="NZ_FOUU01000004.1"/>
</dbReference>
<dbReference type="PROSITE" id="PS01276">
    <property type="entry name" value="PEPTIDASE_U32"/>
    <property type="match status" value="1"/>
</dbReference>
<protein>
    <submittedName>
        <fullName evidence="2">Putative protease</fullName>
    </submittedName>
</protein>
<evidence type="ECO:0000313" key="2">
    <source>
        <dbReference type="EMBL" id="SFM79097.1"/>
    </source>
</evidence>
<dbReference type="STRING" id="39841.SAMN05660836_01466"/>
<dbReference type="EMBL" id="FOUU01000004">
    <property type="protein sequence ID" value="SFM79097.1"/>
    <property type="molecule type" value="Genomic_DNA"/>
</dbReference>
<dbReference type="InterPro" id="IPR001539">
    <property type="entry name" value="Peptidase_U32"/>
</dbReference>
<dbReference type="OrthoDB" id="9807498at2"/>
<dbReference type="InterPro" id="IPR051454">
    <property type="entry name" value="RNA/ubiquinone_mod_enzymes"/>
</dbReference>
<reference evidence="2 3" key="1">
    <citation type="submission" date="2016-10" db="EMBL/GenBank/DDBJ databases">
        <authorList>
            <person name="de Groot N.N."/>
        </authorList>
    </citation>
    <scope>NUCLEOTIDE SEQUENCE [LARGE SCALE GENOMIC DNA]</scope>
    <source>
        <strain evidence="2 3">DSM 9990</strain>
    </source>
</reference>
<dbReference type="Proteomes" id="UP000199611">
    <property type="component" value="Unassembled WGS sequence"/>
</dbReference>
<keyword evidence="1" id="KW-0175">Coiled coil</keyword>
<dbReference type="PANTHER" id="PTHR30217:SF10">
    <property type="entry name" value="23S RRNA 5-HYDROXYCYTIDINE C2501 SYNTHASE"/>
    <property type="match status" value="1"/>
</dbReference>
<dbReference type="GO" id="GO:0008233">
    <property type="term" value="F:peptidase activity"/>
    <property type="evidence" value="ECO:0007669"/>
    <property type="project" value="UniProtKB-KW"/>
</dbReference>
<name>A0A1I4TRD5_9BACT</name>
<evidence type="ECO:0000256" key="1">
    <source>
        <dbReference type="SAM" id="Coils"/>
    </source>
</evidence>
<dbReference type="Pfam" id="PF01136">
    <property type="entry name" value="Peptidase_U32"/>
    <property type="match status" value="1"/>
</dbReference>
<keyword evidence="2" id="KW-0645">Protease</keyword>
<dbReference type="SUPFAM" id="SSF51366">
    <property type="entry name" value="Ribulose-phoshate binding barrel"/>
    <property type="match status" value="1"/>
</dbReference>
<feature type="coiled-coil region" evidence="1">
    <location>
        <begin position="261"/>
        <end position="288"/>
    </location>
</feature>
<accession>A0A1I4TRD5</accession>
<keyword evidence="2" id="KW-0378">Hydrolase</keyword>
<dbReference type="InterPro" id="IPR011060">
    <property type="entry name" value="RibuloseP-bd_barrel"/>
</dbReference>
<gene>
    <name evidence="2" type="ORF">SAMN05660836_01466</name>
</gene>